<dbReference type="AlphaFoldDB" id="A0A9P4VMN4"/>
<dbReference type="CDD" id="cd06532">
    <property type="entry name" value="Glyco_transf_25"/>
    <property type="match status" value="1"/>
</dbReference>
<comment type="similarity">
    <text evidence="1">Belongs to the glycosyltransferase 25 family.</text>
</comment>
<proteinExistence type="inferred from homology"/>
<reference evidence="4" key="1">
    <citation type="journal article" date="2020" name="Stud. Mycol.">
        <title>101 Dothideomycetes genomes: a test case for predicting lifestyles and emergence of pathogens.</title>
        <authorList>
            <person name="Haridas S."/>
            <person name="Albert R."/>
            <person name="Binder M."/>
            <person name="Bloem J."/>
            <person name="Labutti K."/>
            <person name="Salamov A."/>
            <person name="Andreopoulos B."/>
            <person name="Baker S."/>
            <person name="Barry K."/>
            <person name="Bills G."/>
            <person name="Bluhm B."/>
            <person name="Cannon C."/>
            <person name="Castanera R."/>
            <person name="Culley D."/>
            <person name="Daum C."/>
            <person name="Ezra D."/>
            <person name="Gonzalez J."/>
            <person name="Henrissat B."/>
            <person name="Kuo A."/>
            <person name="Liang C."/>
            <person name="Lipzen A."/>
            <person name="Lutzoni F."/>
            <person name="Magnuson J."/>
            <person name="Mondo S."/>
            <person name="Nolan M."/>
            <person name="Ohm R."/>
            <person name="Pangilinan J."/>
            <person name="Park H.-J."/>
            <person name="Ramirez L."/>
            <person name="Alfaro M."/>
            <person name="Sun H."/>
            <person name="Tritt A."/>
            <person name="Yoshinaga Y."/>
            <person name="Zwiers L.-H."/>
            <person name="Turgeon B."/>
            <person name="Goodwin S."/>
            <person name="Spatafora J."/>
            <person name="Crous P."/>
            <person name="Grigoriev I."/>
        </authorList>
    </citation>
    <scope>NUCLEOTIDE SEQUENCE</scope>
    <source>
        <strain evidence="4">CBS 101060</strain>
    </source>
</reference>
<dbReference type="InterPro" id="IPR050757">
    <property type="entry name" value="Collagen_mod_GT25"/>
</dbReference>
<dbReference type="InterPro" id="IPR002654">
    <property type="entry name" value="Glyco_trans_25"/>
</dbReference>
<dbReference type="PANTHER" id="PTHR10730">
    <property type="entry name" value="PROCOLLAGEN-LYSINE,2-OXOGLUTARATE 5-DIOXYGENASE/GLYCOSYLTRANSFERASE 25 FAMILY MEMBER"/>
    <property type="match status" value="1"/>
</dbReference>
<accession>A0A9P4VMN4</accession>
<keyword evidence="2" id="KW-0328">Glycosyltransferase</keyword>
<keyword evidence="5" id="KW-1185">Reference proteome</keyword>
<evidence type="ECO:0000256" key="3">
    <source>
        <dbReference type="ARBA" id="ARBA00022679"/>
    </source>
</evidence>
<organism evidence="4 5">
    <name type="scientific">Patellaria atrata CBS 101060</name>
    <dbReference type="NCBI Taxonomy" id="1346257"/>
    <lineage>
        <taxon>Eukaryota</taxon>
        <taxon>Fungi</taxon>
        <taxon>Dikarya</taxon>
        <taxon>Ascomycota</taxon>
        <taxon>Pezizomycotina</taxon>
        <taxon>Dothideomycetes</taxon>
        <taxon>Dothideomycetes incertae sedis</taxon>
        <taxon>Patellariales</taxon>
        <taxon>Patellariaceae</taxon>
        <taxon>Patellaria</taxon>
    </lineage>
</organism>
<comment type="caution">
    <text evidence="4">The sequence shown here is derived from an EMBL/GenBank/DDBJ whole genome shotgun (WGS) entry which is preliminary data.</text>
</comment>
<dbReference type="OrthoDB" id="47375at2759"/>
<evidence type="ECO:0000256" key="2">
    <source>
        <dbReference type="ARBA" id="ARBA00022676"/>
    </source>
</evidence>
<dbReference type="PANTHER" id="PTHR10730:SF53">
    <property type="entry name" value="GLYCOSYLTRANSFERASE 25 FAMILY MEMBER"/>
    <property type="match status" value="1"/>
</dbReference>
<sequence length="330" mass="36718">MADRTDKRDALSIAASVTGLKIEFLDGVNGALVPEKAIPIGWPEGEDNHTLGCWRAHMNAIQKIVREQIPSALIMEDDADWDVTLKAQMAEFARATLHIESLSPTTSHQTLPATTPDSPYGTDWDLLWLGHCGTRNREDRDQPYYLIPSDPTAVPQSQWGYPRRQPNMTPAPLAGTYNRIVYEPVRGLCMFGYALSLRGARRLLYHQAISGEAAVSDRALQKICNDRPLGFRCIAPYPTLIGTHRAAGTTAKDSDREDRAGGFREKAVTGQIVFSTRLNLERILGGEGSVLTQWPGESMLEEWNLTSGVYPRGRGVWVAKEEYLPFERPN</sequence>
<evidence type="ECO:0000313" key="4">
    <source>
        <dbReference type="EMBL" id="KAF2838871.1"/>
    </source>
</evidence>
<dbReference type="Proteomes" id="UP000799429">
    <property type="component" value="Unassembled WGS sequence"/>
</dbReference>
<dbReference type="GO" id="GO:0016740">
    <property type="term" value="F:transferase activity"/>
    <property type="evidence" value="ECO:0007669"/>
    <property type="project" value="UniProtKB-KW"/>
</dbReference>
<dbReference type="EMBL" id="MU006096">
    <property type="protein sequence ID" value="KAF2838871.1"/>
    <property type="molecule type" value="Genomic_DNA"/>
</dbReference>
<name>A0A9P4VMN4_9PEZI</name>
<evidence type="ECO:0000256" key="1">
    <source>
        <dbReference type="ARBA" id="ARBA00006721"/>
    </source>
</evidence>
<evidence type="ECO:0000313" key="5">
    <source>
        <dbReference type="Proteomes" id="UP000799429"/>
    </source>
</evidence>
<keyword evidence="3" id="KW-0808">Transferase</keyword>
<gene>
    <name evidence="4" type="ORF">M501DRAFT_935423</name>
</gene>
<protein>
    <submittedName>
        <fullName evidence="4">Glycosyltransferase family 25 protein</fullName>
    </submittedName>
</protein>